<evidence type="ECO:0000259" key="2">
    <source>
        <dbReference type="PROSITE" id="PS50076"/>
    </source>
</evidence>
<organism evidence="3 4">
    <name type="scientific">Theileria orientalis</name>
    <dbReference type="NCBI Taxonomy" id="68886"/>
    <lineage>
        <taxon>Eukaryota</taxon>
        <taxon>Sar</taxon>
        <taxon>Alveolata</taxon>
        <taxon>Apicomplexa</taxon>
        <taxon>Aconoidasida</taxon>
        <taxon>Piroplasmida</taxon>
        <taxon>Theileriidae</taxon>
        <taxon>Theileria</taxon>
    </lineage>
</organism>
<evidence type="ECO:0000313" key="4">
    <source>
        <dbReference type="Proteomes" id="UP000244803"/>
    </source>
</evidence>
<name>A0A976QWC3_THEOR</name>
<proteinExistence type="predicted"/>
<protein>
    <recommendedName>
        <fullName evidence="2">J domain-containing protein</fullName>
    </recommendedName>
</protein>
<dbReference type="InterPro" id="IPR001623">
    <property type="entry name" value="DnaJ_domain"/>
</dbReference>
<dbReference type="AlphaFoldDB" id="A0A976QWC3"/>
<dbReference type="PROSITE" id="PS50076">
    <property type="entry name" value="DNAJ_2"/>
    <property type="match status" value="1"/>
</dbReference>
<feature type="compositionally biased region" description="Basic and acidic residues" evidence="1">
    <location>
        <begin position="147"/>
        <end position="156"/>
    </location>
</feature>
<reference evidence="3" key="1">
    <citation type="submission" date="2022-07" db="EMBL/GenBank/DDBJ databases">
        <title>Evaluation of T. orientalis genome assembly methods using nanopore sequencing and analysis of variation between genomes.</title>
        <authorList>
            <person name="Yam J."/>
            <person name="Micallef M.L."/>
            <person name="Liu M."/>
            <person name="Djordjevic S.P."/>
            <person name="Bogema D.R."/>
            <person name="Jenkins C."/>
        </authorList>
    </citation>
    <scope>NUCLEOTIDE SEQUENCE</scope>
    <source>
        <strain evidence="3">Fish Creek</strain>
    </source>
</reference>
<gene>
    <name evidence="3" type="ORF">MACJ_001742</name>
</gene>
<dbReference type="EMBL" id="CP056068">
    <property type="protein sequence ID" value="UKJ90807.1"/>
    <property type="molecule type" value="Genomic_DNA"/>
</dbReference>
<evidence type="ECO:0000313" key="3">
    <source>
        <dbReference type="EMBL" id="UKJ90807.1"/>
    </source>
</evidence>
<feature type="domain" description="J" evidence="2">
    <location>
        <begin position="180"/>
        <end position="249"/>
    </location>
</feature>
<dbReference type="SUPFAM" id="SSF46565">
    <property type="entry name" value="Chaperone J-domain"/>
    <property type="match status" value="1"/>
</dbReference>
<dbReference type="InterPro" id="IPR036869">
    <property type="entry name" value="J_dom_sf"/>
</dbReference>
<evidence type="ECO:0000256" key="1">
    <source>
        <dbReference type="SAM" id="MobiDB-lite"/>
    </source>
</evidence>
<sequence length="383" mass="41991">MVLVHTPATATNTGSDVSVRTSSLKGTDFDMDSLTSGYNEVKYNVCKGLMMACMTEQARLKNCGGDSKSCNWADNKISKPIVDGSCEYFSTQCRDKLDDTLNKLYSAGALTSDPELTKEIDKKIKSLNSLKHKVLTVNSSSTVGTHKAIESKKEATVKPSDAAAKKEEADLEEEEANLSNAVKTLGLSNESEIDFRKVKRSFTRMARSAHPDKNDGVDIGFDSILDAYRTLDYYFNVIIAGKNCHDCFFQSLKGSKAESVLELEPELKCPDHDLMPDSNGNSKFNPELVNVSSNRPSHTGIHRKHSIGHPEPGKVCKLHHMDTHSPRFYSNISKEDCDVFGDIAYIQCRCGQVVFVPPEAAALGISTLDCDVCSCSYIITDGS</sequence>
<dbReference type="Proteomes" id="UP000244803">
    <property type="component" value="Chromosome 2"/>
</dbReference>
<feature type="region of interest" description="Disordered" evidence="1">
    <location>
        <begin position="146"/>
        <end position="166"/>
    </location>
</feature>
<dbReference type="Gene3D" id="1.10.287.110">
    <property type="entry name" value="DnaJ domain"/>
    <property type="match status" value="1"/>
</dbReference>
<dbReference type="OrthoDB" id="360920at2759"/>
<accession>A0A976QWC3</accession>